<dbReference type="AlphaFoldDB" id="A0A8J4DL47"/>
<sequence>MAAPGSSAADVVASGEALRALRREAAAVDRLRREWIAQHAGVGDPAGVELAVEDLVTLKKKAGELPRRMGPDAVNVPAAWADVADRYGAFVAVADPVRNWDKPQTPALETTDGIVMRRPRPVRVGVYQRSEGEDGAEVWELRADAVTLDVVDDYSYYDVISLDGRWWHDRKVQLTMYPDQSIKTWAVTSSSMAGAIATSVGTLVDAAGAAQLSATHERAAELAELEQRVKLAELYRNA</sequence>
<keyword evidence="2" id="KW-1185">Reference proteome</keyword>
<name>A0A8J4DL47_9ACTN</name>
<evidence type="ECO:0000313" key="2">
    <source>
        <dbReference type="Proteomes" id="UP000652013"/>
    </source>
</evidence>
<accession>A0A8J4DL47</accession>
<dbReference type="Proteomes" id="UP000652013">
    <property type="component" value="Unassembled WGS sequence"/>
</dbReference>
<dbReference type="EMBL" id="BOOY01000030">
    <property type="protein sequence ID" value="GIJ04993.1"/>
    <property type="molecule type" value="Genomic_DNA"/>
</dbReference>
<organism evidence="1 2">
    <name type="scientific">Spirilliplanes yamanashiensis</name>
    <dbReference type="NCBI Taxonomy" id="42233"/>
    <lineage>
        <taxon>Bacteria</taxon>
        <taxon>Bacillati</taxon>
        <taxon>Actinomycetota</taxon>
        <taxon>Actinomycetes</taxon>
        <taxon>Micromonosporales</taxon>
        <taxon>Micromonosporaceae</taxon>
        <taxon>Spirilliplanes</taxon>
    </lineage>
</organism>
<gene>
    <name evidence="1" type="ORF">Sya03_43450</name>
</gene>
<dbReference type="RefSeq" id="WP_203940204.1">
    <property type="nucleotide sequence ID" value="NZ_BAAAGJ010000006.1"/>
</dbReference>
<evidence type="ECO:0000313" key="1">
    <source>
        <dbReference type="EMBL" id="GIJ04993.1"/>
    </source>
</evidence>
<proteinExistence type="predicted"/>
<comment type="caution">
    <text evidence="1">The sequence shown here is derived from an EMBL/GenBank/DDBJ whole genome shotgun (WGS) entry which is preliminary data.</text>
</comment>
<protein>
    <submittedName>
        <fullName evidence="1">Uncharacterized protein</fullName>
    </submittedName>
</protein>
<reference evidence="1" key="1">
    <citation type="submission" date="2021-01" db="EMBL/GenBank/DDBJ databases">
        <title>Whole genome shotgun sequence of Spirilliplanes yamanashiensis NBRC 15828.</title>
        <authorList>
            <person name="Komaki H."/>
            <person name="Tamura T."/>
        </authorList>
    </citation>
    <scope>NUCLEOTIDE SEQUENCE</scope>
    <source>
        <strain evidence="1">NBRC 15828</strain>
    </source>
</reference>